<protein>
    <recommendedName>
        <fullName evidence="5">Methyltransferase domain-containing protein</fullName>
    </recommendedName>
</protein>
<dbReference type="SUPFAM" id="SSF53335">
    <property type="entry name" value="S-adenosyl-L-methionine-dependent methyltransferases"/>
    <property type="match status" value="1"/>
</dbReference>
<evidence type="ECO:0000259" key="5">
    <source>
        <dbReference type="Pfam" id="PF13649"/>
    </source>
</evidence>
<accession>A0A382BHU5</accession>
<evidence type="ECO:0000256" key="4">
    <source>
        <dbReference type="ARBA" id="ARBA00022691"/>
    </source>
</evidence>
<dbReference type="PANTHER" id="PTHR43861:SF1">
    <property type="entry name" value="TRANS-ACONITATE 2-METHYLTRANSFERASE"/>
    <property type="match status" value="1"/>
</dbReference>
<keyword evidence="1" id="KW-0963">Cytoplasm</keyword>
<keyword evidence="3" id="KW-0808">Transferase</keyword>
<dbReference type="InterPro" id="IPR023506">
    <property type="entry name" value="Trans-aconitate_MeTrfase"/>
</dbReference>
<dbReference type="InterPro" id="IPR023149">
    <property type="entry name" value="Trans_acon_MeTrfase_C"/>
</dbReference>
<dbReference type="Gene3D" id="3.40.50.150">
    <property type="entry name" value="Vaccinia Virus protein VP39"/>
    <property type="match status" value="1"/>
</dbReference>
<gene>
    <name evidence="6" type="ORF">METZ01_LOCUS166240</name>
</gene>
<organism evidence="6">
    <name type="scientific">marine metagenome</name>
    <dbReference type="NCBI Taxonomy" id="408172"/>
    <lineage>
        <taxon>unclassified sequences</taxon>
        <taxon>metagenomes</taxon>
        <taxon>ecological metagenomes</taxon>
    </lineage>
</organism>
<evidence type="ECO:0000256" key="1">
    <source>
        <dbReference type="ARBA" id="ARBA00022490"/>
    </source>
</evidence>
<dbReference type="AlphaFoldDB" id="A0A382BHU5"/>
<keyword evidence="4" id="KW-0949">S-adenosyl-L-methionine</keyword>
<sequence>VYTNCTVHRNGRSYALTDWNPAQYLRYGSERLRPALDLIARIQIDSPKTVYDLGCGTGTITGILKERWPDANVTGVDSSASMLERTTDVETGVNWQHADLNDWQPGSPADVVYSNAALHWLDGHDQLFPRLMKTVKPGGVLAVQMPENFSAPSHTSIADTVREGGWSERLAPFQREAPVAEPSFYYDLISRLSSSIDMWETSYMHILEGENPVVEWTKGTMLRPLLDNLSETERVVFLKSYTEKVAKAYPYRADGKTVFPFKRLFIVAIK</sequence>
<name>A0A382BHU5_9ZZZZ</name>
<dbReference type="GO" id="GO:0032259">
    <property type="term" value="P:methylation"/>
    <property type="evidence" value="ECO:0007669"/>
    <property type="project" value="UniProtKB-KW"/>
</dbReference>
<evidence type="ECO:0000256" key="3">
    <source>
        <dbReference type="ARBA" id="ARBA00022679"/>
    </source>
</evidence>
<dbReference type="CDD" id="cd02440">
    <property type="entry name" value="AdoMet_MTases"/>
    <property type="match status" value="1"/>
</dbReference>
<keyword evidence="2" id="KW-0489">Methyltransferase</keyword>
<evidence type="ECO:0000256" key="2">
    <source>
        <dbReference type="ARBA" id="ARBA00022603"/>
    </source>
</evidence>
<reference evidence="6" key="1">
    <citation type="submission" date="2018-05" db="EMBL/GenBank/DDBJ databases">
        <authorList>
            <person name="Lanie J.A."/>
            <person name="Ng W.-L."/>
            <person name="Kazmierczak K.M."/>
            <person name="Andrzejewski T.M."/>
            <person name="Davidsen T.M."/>
            <person name="Wayne K.J."/>
            <person name="Tettelin H."/>
            <person name="Glass J.I."/>
            <person name="Rusch D."/>
            <person name="Podicherti R."/>
            <person name="Tsui H.-C.T."/>
            <person name="Winkler M.E."/>
        </authorList>
    </citation>
    <scope>NUCLEOTIDE SEQUENCE</scope>
</reference>
<dbReference type="InterPro" id="IPR041698">
    <property type="entry name" value="Methyltransf_25"/>
</dbReference>
<feature type="domain" description="Methyltransferase" evidence="5">
    <location>
        <begin position="50"/>
        <end position="139"/>
    </location>
</feature>
<dbReference type="Pfam" id="PF13649">
    <property type="entry name" value="Methyltransf_25"/>
    <property type="match status" value="1"/>
</dbReference>
<proteinExistence type="inferred from homology"/>
<dbReference type="GO" id="GO:0030798">
    <property type="term" value="F:trans-aconitate 2-methyltransferase activity"/>
    <property type="evidence" value="ECO:0007669"/>
    <property type="project" value="InterPro"/>
</dbReference>
<feature type="non-terminal residue" evidence="6">
    <location>
        <position position="1"/>
    </location>
</feature>
<dbReference type="EMBL" id="UINC01029888">
    <property type="protein sequence ID" value="SVB13386.1"/>
    <property type="molecule type" value="Genomic_DNA"/>
</dbReference>
<dbReference type="InterPro" id="IPR029063">
    <property type="entry name" value="SAM-dependent_MTases_sf"/>
</dbReference>
<dbReference type="Gene3D" id="1.10.150.290">
    <property type="entry name" value="S-adenosyl-L-methionine-dependent methyltransferases"/>
    <property type="match status" value="1"/>
</dbReference>
<evidence type="ECO:0000313" key="6">
    <source>
        <dbReference type="EMBL" id="SVB13386.1"/>
    </source>
</evidence>
<dbReference type="HAMAP" id="MF_00560">
    <property type="entry name" value="Tran_acon_Me_trans"/>
    <property type="match status" value="1"/>
</dbReference>
<dbReference type="PANTHER" id="PTHR43861">
    <property type="entry name" value="TRANS-ACONITATE 2-METHYLTRANSFERASE-RELATED"/>
    <property type="match status" value="1"/>
</dbReference>